<reference evidence="5" key="3">
    <citation type="submission" date="2015-06" db="UniProtKB">
        <authorList>
            <consortium name="EnsemblMetazoa"/>
        </authorList>
    </citation>
    <scope>IDENTIFICATION</scope>
</reference>
<dbReference type="Gene3D" id="3.40.50.300">
    <property type="entry name" value="P-loop containing nucleotide triphosphate hydrolases"/>
    <property type="match status" value="1"/>
</dbReference>
<dbReference type="EMBL" id="AMQN01009823">
    <property type="status" value="NOT_ANNOTATED_CDS"/>
    <property type="molecule type" value="Genomic_DNA"/>
</dbReference>
<evidence type="ECO:0000313" key="6">
    <source>
        <dbReference type="Proteomes" id="UP000014760"/>
    </source>
</evidence>
<dbReference type="SUPFAM" id="SSF48452">
    <property type="entry name" value="TPR-like"/>
    <property type="match status" value="2"/>
</dbReference>
<feature type="compositionally biased region" description="Acidic residues" evidence="2">
    <location>
        <begin position="899"/>
        <end position="910"/>
    </location>
</feature>
<evidence type="ECO:0000256" key="2">
    <source>
        <dbReference type="SAM" id="MobiDB-lite"/>
    </source>
</evidence>
<dbReference type="HOGENOM" id="CLU_249702_0_0_1"/>
<feature type="domain" description="Nephrocystin 3-like N-terminal" evidence="3">
    <location>
        <begin position="365"/>
        <end position="505"/>
    </location>
</feature>
<dbReference type="Proteomes" id="UP000014760">
    <property type="component" value="Unassembled WGS sequence"/>
</dbReference>
<dbReference type="InterPro" id="IPR027417">
    <property type="entry name" value="P-loop_NTPase"/>
</dbReference>
<reference evidence="6" key="1">
    <citation type="submission" date="2012-12" db="EMBL/GenBank/DDBJ databases">
        <authorList>
            <person name="Hellsten U."/>
            <person name="Grimwood J."/>
            <person name="Chapman J.A."/>
            <person name="Shapiro H."/>
            <person name="Aerts A."/>
            <person name="Otillar R.P."/>
            <person name="Terry A.Y."/>
            <person name="Boore J.L."/>
            <person name="Simakov O."/>
            <person name="Marletaz F."/>
            <person name="Cho S.-J."/>
            <person name="Edsinger-Gonzales E."/>
            <person name="Havlak P."/>
            <person name="Kuo D.-H."/>
            <person name="Larsson T."/>
            <person name="Lv J."/>
            <person name="Arendt D."/>
            <person name="Savage R."/>
            <person name="Osoegawa K."/>
            <person name="de Jong P."/>
            <person name="Lindberg D.R."/>
            <person name="Seaver E.C."/>
            <person name="Weisblat D.A."/>
            <person name="Putnam N.H."/>
            <person name="Grigoriev I.V."/>
            <person name="Rokhsar D.S."/>
        </authorList>
    </citation>
    <scope>NUCLEOTIDE SEQUENCE</scope>
    <source>
        <strain evidence="6">I ESC-2004</strain>
    </source>
</reference>
<reference evidence="4 6" key="2">
    <citation type="journal article" date="2013" name="Nature">
        <title>Insights into bilaterian evolution from three spiralian genomes.</title>
        <authorList>
            <person name="Simakov O."/>
            <person name="Marletaz F."/>
            <person name="Cho S.J."/>
            <person name="Edsinger-Gonzales E."/>
            <person name="Havlak P."/>
            <person name="Hellsten U."/>
            <person name="Kuo D.H."/>
            <person name="Larsson T."/>
            <person name="Lv J."/>
            <person name="Arendt D."/>
            <person name="Savage R."/>
            <person name="Osoegawa K."/>
            <person name="de Jong P."/>
            <person name="Grimwood J."/>
            <person name="Chapman J.A."/>
            <person name="Shapiro H."/>
            <person name="Aerts A."/>
            <person name="Otillar R.P."/>
            <person name="Terry A.Y."/>
            <person name="Boore J.L."/>
            <person name="Grigoriev I.V."/>
            <person name="Lindberg D.R."/>
            <person name="Seaver E.C."/>
            <person name="Weisblat D.A."/>
            <person name="Putnam N.H."/>
            <person name="Rokhsar D.S."/>
        </authorList>
    </citation>
    <scope>NUCLEOTIDE SEQUENCE</scope>
    <source>
        <strain evidence="4 6">I ESC-2004</strain>
    </source>
</reference>
<dbReference type="OrthoDB" id="2325716at2759"/>
<dbReference type="STRING" id="283909.R7U1D0"/>
<feature type="compositionally biased region" description="Basic and acidic residues" evidence="2">
    <location>
        <begin position="886"/>
        <end position="898"/>
    </location>
</feature>
<evidence type="ECO:0000259" key="3">
    <source>
        <dbReference type="Pfam" id="PF24883"/>
    </source>
</evidence>
<organism evidence="4">
    <name type="scientific">Capitella teleta</name>
    <name type="common">Polychaete worm</name>
    <dbReference type="NCBI Taxonomy" id="283909"/>
    <lineage>
        <taxon>Eukaryota</taxon>
        <taxon>Metazoa</taxon>
        <taxon>Spiralia</taxon>
        <taxon>Lophotrochozoa</taxon>
        <taxon>Annelida</taxon>
        <taxon>Polychaeta</taxon>
        <taxon>Sedentaria</taxon>
        <taxon>Scolecida</taxon>
        <taxon>Capitellidae</taxon>
        <taxon>Capitella</taxon>
    </lineage>
</organism>
<protein>
    <recommendedName>
        <fullName evidence="3">Nephrocystin 3-like N-terminal domain-containing protein</fullName>
    </recommendedName>
</protein>
<evidence type="ECO:0000313" key="4">
    <source>
        <dbReference type="EMBL" id="ELU00024.1"/>
    </source>
</evidence>
<evidence type="ECO:0000256" key="1">
    <source>
        <dbReference type="ARBA" id="ARBA00022737"/>
    </source>
</evidence>
<sequence length="1437" mass="164118">METDELLPPRRLTRGYSVVMRKEFKYRKPVCPFISSTFQDFQVSLLLALIISRISLSQVERDYLMRKVFPAIGDLCHKRGTYCAPVDLRWGINENQVNSGLVVQLCLDYIVRCAPFFICLLGERYGSQRPEDSPPLPECYEDLPESASWLDKSLMVAAAAGYDWVCQESYQHCSVTELEIIQAALLNESSDFCYFYFRQPDHIENLFTDLPEDERQEKLAVYLAESDDASVRMQALKARIVNKGLPIRYFQTPEELGRLVLQDWTKVIELLYPPLQSVVSNIVSQRFHEWMAHETFAETRRRVFIRTPELETLMDELAEFAVSALQTPPSKLVSHETKPSPSHSFTSFSNLLRKKVAESPEQICRSILLLMGERGCGKTALVANWVKEFKEKHGQQMKIFSHYVGSSSQSSDITSLLRRCTLSMRDEYPNHTGAHSDISAGDDEMTDFHHVCEAFLAAVALGPCVLIIDGVDELGGTYGLSSTQVKEMTWLPNPLPPQCKVIITSARSDASFRVLSGRSDTQVLRVPLLTDTAAKKEVICQYLAIHCKCLTDQQLDKVVSCQLSDRPLFLSALANELRVFGVNSHLDYYLDSYLETGCMQELWSKIIQRWIKDYSWTPVRSNSIDSDVTELRGWVADALRLIAVSRNGLCQNEILELLHDIGYRGNSEVTSFDWALFRSAALDGLFERPGGLLGFFHQHFKEAAEYTLLGSVVPHVVPFMSKMASRVPNSASGKIRTDRTTYHRYLAEYFQHQETVSDRRITELPWQLEKAGELEKLRQFLMEPEVFMELCGTRGLSNRRLELLQYWKTLTTAGFSPAATYWQMLKKAGMTDKDDLEDDLDGIRRQHSVFTLPPRMFSSSASSHNDILGENLHSEDALTESQNWELTDREIRSERDCDPSDLDDEEEDEDQVKADAILLTTEEQSKLASCAGQFLTMMGHFCEAEQMLLSAHHTLNQLFPLERQYEDIMCEIEESLGNLYLYQLRQNEAAYWYHRALDAVSELIERSLESADISKLMETKGRLMDHLGNMKIFSRRFKEAEKFLLEAKMCFERAGSLTGKAFVQYHIGVLRLHQGQFDKAETHLSHAMLSLERWYGKSHPRVADALNDMAGLLCNPRNKSGYDRDQAEQLYRRALSIREKTFGNDHLLVATTLFHLGKLLKDKNSQKFGQNRSEAMQQLQRALDIRISKLGTDHQLTKRVRRVLSHLEIENRLEHNRKKQTARSRASYGQNLNIRKDRQKWLRENSEKADDSYEVMTQGVKDLTVSVTPAMDLTIADEEVKRIDSFADVPAELSLQRSLSAPVKHVPQKSRIPMSRRVDHRRHSAPVVVKRGAVPRKSFAVHRHSCYQPGPHSIDIQNAYSPVNGPNSDLRTLMGPPAVPRYLSSGIIHQSAWYQVPGRYSTIQEPVPRKRSQKRVKLRDSCYGNTMPAPRVVTSAH</sequence>
<accession>R7U1D0</accession>
<keyword evidence="6" id="KW-1185">Reference proteome</keyword>
<dbReference type="InterPro" id="IPR056884">
    <property type="entry name" value="NPHP3-like_N"/>
</dbReference>
<dbReference type="Gene3D" id="1.25.40.10">
    <property type="entry name" value="Tetratricopeptide repeat domain"/>
    <property type="match status" value="2"/>
</dbReference>
<dbReference type="PANTHER" id="PTHR19860:SF18">
    <property type="entry name" value="DUF4062 DOMAIN-CONTAINING PROTEIN"/>
    <property type="match status" value="1"/>
</dbReference>
<evidence type="ECO:0000313" key="5">
    <source>
        <dbReference type="EnsemblMetazoa" id="CapteP225561"/>
    </source>
</evidence>
<dbReference type="InterPro" id="IPR011990">
    <property type="entry name" value="TPR-like_helical_dom_sf"/>
</dbReference>
<dbReference type="InterPro" id="IPR051191">
    <property type="entry name" value="DCAF12"/>
</dbReference>
<dbReference type="GO" id="GO:0080008">
    <property type="term" value="C:Cul4-RING E3 ubiquitin ligase complex"/>
    <property type="evidence" value="ECO:0007669"/>
    <property type="project" value="TreeGrafter"/>
</dbReference>
<dbReference type="EMBL" id="KB306280">
    <property type="protein sequence ID" value="ELU00024.1"/>
    <property type="molecule type" value="Genomic_DNA"/>
</dbReference>
<proteinExistence type="predicted"/>
<feature type="region of interest" description="Disordered" evidence="2">
    <location>
        <begin position="879"/>
        <end position="910"/>
    </location>
</feature>
<gene>
    <name evidence="4" type="ORF">CAPTEDRAFT_225561</name>
</gene>
<dbReference type="Pfam" id="PF24883">
    <property type="entry name" value="NPHP3_N"/>
    <property type="match status" value="1"/>
</dbReference>
<name>R7U1D0_CAPTE</name>
<dbReference type="OMA" id="QIHPNTI"/>
<dbReference type="EnsemblMetazoa" id="CapteT225561">
    <property type="protein sequence ID" value="CapteP225561"/>
    <property type="gene ID" value="CapteG225561"/>
</dbReference>
<dbReference type="PANTHER" id="PTHR19860">
    <property type="entry name" value="DDB1- AND CUL4-ASSOCIATED FACTOR 12-RELATED"/>
    <property type="match status" value="1"/>
</dbReference>
<keyword evidence="1" id="KW-0677">Repeat</keyword>
<dbReference type="SUPFAM" id="SSF52540">
    <property type="entry name" value="P-loop containing nucleoside triphosphate hydrolases"/>
    <property type="match status" value="1"/>
</dbReference>
<dbReference type="Pfam" id="PF13374">
    <property type="entry name" value="TPR_10"/>
    <property type="match status" value="1"/>
</dbReference>